<organism evidence="1 2">
    <name type="scientific">Arachis hypogaea</name>
    <name type="common">Peanut</name>
    <dbReference type="NCBI Taxonomy" id="3818"/>
    <lineage>
        <taxon>Eukaryota</taxon>
        <taxon>Viridiplantae</taxon>
        <taxon>Streptophyta</taxon>
        <taxon>Embryophyta</taxon>
        <taxon>Tracheophyta</taxon>
        <taxon>Spermatophyta</taxon>
        <taxon>Magnoliopsida</taxon>
        <taxon>eudicotyledons</taxon>
        <taxon>Gunneridae</taxon>
        <taxon>Pentapetalae</taxon>
        <taxon>rosids</taxon>
        <taxon>fabids</taxon>
        <taxon>Fabales</taxon>
        <taxon>Fabaceae</taxon>
        <taxon>Papilionoideae</taxon>
        <taxon>50 kb inversion clade</taxon>
        <taxon>dalbergioids sensu lato</taxon>
        <taxon>Dalbergieae</taxon>
        <taxon>Pterocarpus clade</taxon>
        <taxon>Arachis</taxon>
    </lineage>
</organism>
<keyword evidence="2" id="KW-1185">Reference proteome</keyword>
<dbReference type="AlphaFoldDB" id="A0A445BE87"/>
<name>A0A445BE87_ARAHY</name>
<evidence type="ECO:0000313" key="2">
    <source>
        <dbReference type="Proteomes" id="UP000289738"/>
    </source>
</evidence>
<dbReference type="Proteomes" id="UP000289738">
    <property type="component" value="Chromosome A09"/>
</dbReference>
<dbReference type="EMBL" id="SDMP01000009">
    <property type="protein sequence ID" value="RYR36994.1"/>
    <property type="molecule type" value="Genomic_DNA"/>
</dbReference>
<comment type="caution">
    <text evidence="1">The sequence shown here is derived from an EMBL/GenBank/DDBJ whole genome shotgun (WGS) entry which is preliminary data.</text>
</comment>
<accession>A0A445BE87</accession>
<protein>
    <submittedName>
        <fullName evidence="1">Uncharacterized protein</fullName>
    </submittedName>
</protein>
<proteinExistence type="predicted"/>
<gene>
    <name evidence="1" type="ORF">Ahy_A09g041923</name>
</gene>
<reference evidence="1 2" key="1">
    <citation type="submission" date="2019-01" db="EMBL/GenBank/DDBJ databases">
        <title>Sequencing of cultivated peanut Arachis hypogaea provides insights into genome evolution and oil improvement.</title>
        <authorList>
            <person name="Chen X."/>
        </authorList>
    </citation>
    <scope>NUCLEOTIDE SEQUENCE [LARGE SCALE GENOMIC DNA]</scope>
    <source>
        <strain evidence="2">cv. Fuhuasheng</strain>
        <tissue evidence="1">Leaves</tissue>
    </source>
</reference>
<evidence type="ECO:0000313" key="1">
    <source>
        <dbReference type="EMBL" id="RYR36994.1"/>
    </source>
</evidence>
<sequence>MLRNRVPLLTYGDSITIGVKRKRGLFTGIKVESPSKQGLATTNKIMPCVGGRVQMFNLIIIPNHIHEIIHKFQTVVTA</sequence>